<comment type="caution">
    <text evidence="2">The sequence shown here is derived from an EMBL/GenBank/DDBJ whole genome shotgun (WGS) entry which is preliminary data.</text>
</comment>
<evidence type="ECO:0000313" key="2">
    <source>
        <dbReference type="EMBL" id="PWI71189.1"/>
    </source>
</evidence>
<organism evidence="2 3">
    <name type="scientific">Purpureocillium lilacinum</name>
    <name type="common">Paecilomyces lilacinus</name>
    <dbReference type="NCBI Taxonomy" id="33203"/>
    <lineage>
        <taxon>Eukaryota</taxon>
        <taxon>Fungi</taxon>
        <taxon>Dikarya</taxon>
        <taxon>Ascomycota</taxon>
        <taxon>Pezizomycotina</taxon>
        <taxon>Sordariomycetes</taxon>
        <taxon>Hypocreomycetidae</taxon>
        <taxon>Hypocreales</taxon>
        <taxon>Ophiocordycipitaceae</taxon>
        <taxon>Purpureocillium</taxon>
    </lineage>
</organism>
<feature type="compositionally biased region" description="Low complexity" evidence="1">
    <location>
        <begin position="149"/>
        <end position="167"/>
    </location>
</feature>
<evidence type="ECO:0000313" key="3">
    <source>
        <dbReference type="Proteomes" id="UP000245956"/>
    </source>
</evidence>
<proteinExistence type="predicted"/>
<evidence type="ECO:0000256" key="1">
    <source>
        <dbReference type="SAM" id="MobiDB-lite"/>
    </source>
</evidence>
<feature type="region of interest" description="Disordered" evidence="1">
    <location>
        <begin position="132"/>
        <end position="172"/>
    </location>
</feature>
<dbReference type="AlphaFoldDB" id="A0A2U3E9M4"/>
<feature type="compositionally biased region" description="Basic and acidic residues" evidence="1">
    <location>
        <begin position="76"/>
        <end position="99"/>
    </location>
</feature>
<name>A0A2U3E9M4_PURLI</name>
<feature type="region of interest" description="Disordered" evidence="1">
    <location>
        <begin position="1"/>
        <end position="29"/>
    </location>
</feature>
<sequence length="312" mass="32496">MRVRCDGSALPTDLVPEKVPRVHGSPTSLGLARPAEDGTVTTQFLVAGHIASKHIAVSSSQLHTVGYTTALARTAKHDETRRDIRASNVRDMEVRPRDGPDEESAPRLKCSGRRDRCDRCAVSGSVCAYDRPGGSLKGSSGSGRRGAHARAASSSSAGKARARNGSGTDARCGTSPALQSAAVVTAALAQQRSGNQTASRIACRKTDFATANDPQMDTAFDLGQRQQVTAAAALGGACCCGPCYHGCAWIADFSSRSAIDSSKNMATSMSVSGVGAASYAGTHPQLYDDGCGVAIGGHSMNVDESFFWRQSR</sequence>
<accession>A0A2U3E9M4</accession>
<feature type="region of interest" description="Disordered" evidence="1">
    <location>
        <begin position="76"/>
        <end position="110"/>
    </location>
</feature>
<gene>
    <name evidence="2" type="ORF">PCL_12557</name>
</gene>
<reference evidence="2 3" key="1">
    <citation type="journal article" date="2016" name="Front. Microbiol.">
        <title>Genome and transcriptome sequences reveal the specific parasitism of the nematophagous Purpureocillium lilacinum 36-1.</title>
        <authorList>
            <person name="Xie J."/>
            <person name="Li S."/>
            <person name="Mo C."/>
            <person name="Xiao X."/>
            <person name="Peng D."/>
            <person name="Wang G."/>
            <person name="Xiao Y."/>
        </authorList>
    </citation>
    <scope>NUCLEOTIDE SEQUENCE [LARGE SCALE GENOMIC DNA]</scope>
    <source>
        <strain evidence="2 3">36-1</strain>
    </source>
</reference>
<dbReference type="EMBL" id="LCWV01000008">
    <property type="protein sequence ID" value="PWI71189.1"/>
    <property type="molecule type" value="Genomic_DNA"/>
</dbReference>
<protein>
    <recommendedName>
        <fullName evidence="4">Zn(2)-C6 fungal-type domain-containing protein</fullName>
    </recommendedName>
</protein>
<dbReference type="Proteomes" id="UP000245956">
    <property type="component" value="Unassembled WGS sequence"/>
</dbReference>
<evidence type="ECO:0008006" key="4">
    <source>
        <dbReference type="Google" id="ProtNLM"/>
    </source>
</evidence>